<protein>
    <submittedName>
        <fullName evidence="1">Uncharacterized protein</fullName>
    </submittedName>
</protein>
<accession>A0AAN9AES6</accession>
<gene>
    <name evidence="1" type="ORF">SK128_020898</name>
</gene>
<dbReference type="AlphaFoldDB" id="A0AAN9AES6"/>
<reference evidence="1 2" key="1">
    <citation type="submission" date="2023-11" db="EMBL/GenBank/DDBJ databases">
        <title>Halocaridina rubra genome assembly.</title>
        <authorList>
            <person name="Smith C."/>
        </authorList>
    </citation>
    <scope>NUCLEOTIDE SEQUENCE [LARGE SCALE GENOMIC DNA]</scope>
    <source>
        <strain evidence="1">EP-1</strain>
        <tissue evidence="1">Whole</tissue>
    </source>
</reference>
<comment type="caution">
    <text evidence="1">The sequence shown here is derived from an EMBL/GenBank/DDBJ whole genome shotgun (WGS) entry which is preliminary data.</text>
</comment>
<dbReference type="Proteomes" id="UP001381693">
    <property type="component" value="Unassembled WGS sequence"/>
</dbReference>
<evidence type="ECO:0000313" key="2">
    <source>
        <dbReference type="Proteomes" id="UP001381693"/>
    </source>
</evidence>
<keyword evidence="2" id="KW-1185">Reference proteome</keyword>
<proteinExistence type="predicted"/>
<feature type="non-terminal residue" evidence="1">
    <location>
        <position position="110"/>
    </location>
</feature>
<organism evidence="1 2">
    <name type="scientific">Halocaridina rubra</name>
    <name type="common">Hawaiian red shrimp</name>
    <dbReference type="NCBI Taxonomy" id="373956"/>
    <lineage>
        <taxon>Eukaryota</taxon>
        <taxon>Metazoa</taxon>
        <taxon>Ecdysozoa</taxon>
        <taxon>Arthropoda</taxon>
        <taxon>Crustacea</taxon>
        <taxon>Multicrustacea</taxon>
        <taxon>Malacostraca</taxon>
        <taxon>Eumalacostraca</taxon>
        <taxon>Eucarida</taxon>
        <taxon>Decapoda</taxon>
        <taxon>Pleocyemata</taxon>
        <taxon>Caridea</taxon>
        <taxon>Atyoidea</taxon>
        <taxon>Atyidae</taxon>
        <taxon>Halocaridina</taxon>
    </lineage>
</organism>
<name>A0AAN9AES6_HALRR</name>
<dbReference type="EMBL" id="JAXCGZ010002518">
    <property type="protein sequence ID" value="KAK7083815.1"/>
    <property type="molecule type" value="Genomic_DNA"/>
</dbReference>
<evidence type="ECO:0000313" key="1">
    <source>
        <dbReference type="EMBL" id="KAK7083815.1"/>
    </source>
</evidence>
<sequence length="110" mass="12966">MEKSIVTSLRDASLYYTLKLRYLRHGIDFRLVLPLTSPVDYVGHMTSYSPRVRSHWTRFAWWVEDRGYLAGRRQERTHITYASGHTTCELFLRPLGFQLLPTLQGYEEGK</sequence>